<evidence type="ECO:0000256" key="1">
    <source>
        <dbReference type="ARBA" id="ARBA00006242"/>
    </source>
</evidence>
<accession>A0AA37QIZ6</accession>
<dbReference type="InterPro" id="IPR005706">
    <property type="entry name" value="Ribosomal_uS2_bac/mit/plastid"/>
</dbReference>
<evidence type="ECO:0000256" key="7">
    <source>
        <dbReference type="SAM" id="MobiDB-lite"/>
    </source>
</evidence>
<evidence type="ECO:0000256" key="6">
    <source>
        <dbReference type="RuleBase" id="RU003631"/>
    </source>
</evidence>
<dbReference type="PRINTS" id="PR00395">
    <property type="entry name" value="RIBOSOMALS2"/>
</dbReference>
<dbReference type="FunFam" id="1.10.287.610:FF:000001">
    <property type="entry name" value="30S ribosomal protein S2"/>
    <property type="match status" value="1"/>
</dbReference>
<dbReference type="PANTHER" id="PTHR12534">
    <property type="entry name" value="30S RIBOSOMAL PROTEIN S2 PROKARYOTIC AND ORGANELLAR"/>
    <property type="match status" value="1"/>
</dbReference>
<feature type="compositionally biased region" description="Low complexity" evidence="7">
    <location>
        <begin position="17"/>
        <end position="33"/>
    </location>
</feature>
<name>A0AA37QIZ6_9BACT</name>
<feature type="region of interest" description="Disordered" evidence="7">
    <location>
        <begin position="1"/>
        <end position="41"/>
    </location>
</feature>
<dbReference type="GO" id="GO:0006412">
    <property type="term" value="P:translation"/>
    <property type="evidence" value="ECO:0007669"/>
    <property type="project" value="UniProtKB-UniRule"/>
</dbReference>
<feature type="compositionally biased region" description="Acidic residues" evidence="7">
    <location>
        <begin position="341"/>
        <end position="352"/>
    </location>
</feature>
<dbReference type="PANTHER" id="PTHR12534:SF0">
    <property type="entry name" value="SMALL RIBOSOMAL SUBUNIT PROTEIN US2M"/>
    <property type="match status" value="1"/>
</dbReference>
<protein>
    <recommendedName>
        <fullName evidence="4 5">Small ribosomal subunit protein uS2</fullName>
    </recommendedName>
</protein>
<dbReference type="AlphaFoldDB" id="A0AA37QIZ6"/>
<dbReference type="EMBL" id="BRXS01000006">
    <property type="protein sequence ID" value="GLC27390.1"/>
    <property type="molecule type" value="Genomic_DNA"/>
</dbReference>
<feature type="compositionally biased region" description="Basic and acidic residues" evidence="7">
    <location>
        <begin position="291"/>
        <end position="306"/>
    </location>
</feature>
<dbReference type="HAMAP" id="MF_00291_B">
    <property type="entry name" value="Ribosomal_uS2_B"/>
    <property type="match status" value="1"/>
</dbReference>
<dbReference type="Gene3D" id="3.40.50.10490">
    <property type="entry name" value="Glucose-6-phosphate isomerase like protein, domain 1"/>
    <property type="match status" value="1"/>
</dbReference>
<evidence type="ECO:0000256" key="2">
    <source>
        <dbReference type="ARBA" id="ARBA00022980"/>
    </source>
</evidence>
<keyword evidence="2 5" id="KW-0689">Ribosomal protein</keyword>
<feature type="compositionally biased region" description="Polar residues" evidence="7">
    <location>
        <begin position="1"/>
        <end position="11"/>
    </location>
</feature>
<dbReference type="InterPro" id="IPR001865">
    <property type="entry name" value="Ribosomal_uS2"/>
</dbReference>
<dbReference type="CDD" id="cd01425">
    <property type="entry name" value="RPS2"/>
    <property type="match status" value="1"/>
</dbReference>
<reference evidence="8" key="1">
    <citation type="submission" date="2022-08" db="EMBL/GenBank/DDBJ databases">
        <title>Draft genome sequencing of Roseisolibacter agri AW1220.</title>
        <authorList>
            <person name="Tobiishi Y."/>
            <person name="Tonouchi A."/>
        </authorList>
    </citation>
    <scope>NUCLEOTIDE SEQUENCE</scope>
    <source>
        <strain evidence="8">AW1220</strain>
    </source>
</reference>
<evidence type="ECO:0000313" key="9">
    <source>
        <dbReference type="Proteomes" id="UP001161325"/>
    </source>
</evidence>
<dbReference type="Proteomes" id="UP001161325">
    <property type="component" value="Unassembled WGS sequence"/>
</dbReference>
<dbReference type="InterPro" id="IPR018130">
    <property type="entry name" value="Ribosomal_uS2_CS"/>
</dbReference>
<keyword evidence="9" id="KW-1185">Reference proteome</keyword>
<feature type="region of interest" description="Disordered" evidence="7">
    <location>
        <begin position="270"/>
        <end position="352"/>
    </location>
</feature>
<dbReference type="Pfam" id="PF00318">
    <property type="entry name" value="Ribosomal_S2"/>
    <property type="match status" value="1"/>
</dbReference>
<gene>
    <name evidence="5" type="primary">rpsB</name>
    <name evidence="8" type="ORF">rosag_39030</name>
</gene>
<sequence length="352" mass="38435">MDSSRSTQPSHTPFERSSGAGSTTWSAGATTTADDTNLPAPTTMSQQQMLEQLLAAGVHFGHQTRRWNPKMRRFIFAERNGIHIIDLQKTLRQLELAQKLVREVVARGEQVLFVCTKRQLASIVKAEAERAGAFHITERWLGGLLTNFSTVKKQIKKLKELEAGSEAGGEFENYTKKEQLMMSRERDKLSKNLSGIKNMGRLPGLMFVVDSKKEHIAVDEARKLGIPVVAIVDTNADPDLITVPIAGNDDAIRSVELIAKAIADTVAEARQAAPQRQEEDEQEATVYSSERGSERAEGGRGGEGDRKRRPRRRRARPEAIAALRKPGAEGEAGAEGAEGADAGDEGADDAAE</sequence>
<dbReference type="GO" id="GO:0022627">
    <property type="term" value="C:cytosolic small ribosomal subunit"/>
    <property type="evidence" value="ECO:0007669"/>
    <property type="project" value="TreeGrafter"/>
</dbReference>
<evidence type="ECO:0000256" key="5">
    <source>
        <dbReference type="HAMAP-Rule" id="MF_00291"/>
    </source>
</evidence>
<organism evidence="8 9">
    <name type="scientific">Roseisolibacter agri</name>
    <dbReference type="NCBI Taxonomy" id="2014610"/>
    <lineage>
        <taxon>Bacteria</taxon>
        <taxon>Pseudomonadati</taxon>
        <taxon>Gemmatimonadota</taxon>
        <taxon>Gemmatimonadia</taxon>
        <taxon>Gemmatimonadales</taxon>
        <taxon>Gemmatimonadaceae</taxon>
        <taxon>Roseisolibacter</taxon>
    </lineage>
</organism>
<dbReference type="SUPFAM" id="SSF52313">
    <property type="entry name" value="Ribosomal protein S2"/>
    <property type="match status" value="1"/>
</dbReference>
<dbReference type="PROSITE" id="PS00962">
    <property type="entry name" value="RIBOSOMAL_S2_1"/>
    <property type="match status" value="1"/>
</dbReference>
<proteinExistence type="inferred from homology"/>
<keyword evidence="3 5" id="KW-0687">Ribonucleoprotein</keyword>
<dbReference type="PROSITE" id="PS00963">
    <property type="entry name" value="RIBOSOMAL_S2_2"/>
    <property type="match status" value="1"/>
</dbReference>
<evidence type="ECO:0000256" key="4">
    <source>
        <dbReference type="ARBA" id="ARBA00035256"/>
    </source>
</evidence>
<dbReference type="InterPro" id="IPR023591">
    <property type="entry name" value="Ribosomal_uS2_flav_dom_sf"/>
</dbReference>
<dbReference type="GO" id="GO:0003735">
    <property type="term" value="F:structural constituent of ribosome"/>
    <property type="evidence" value="ECO:0007669"/>
    <property type="project" value="InterPro"/>
</dbReference>
<dbReference type="NCBIfam" id="TIGR01011">
    <property type="entry name" value="rpsB_bact"/>
    <property type="match status" value="1"/>
</dbReference>
<evidence type="ECO:0000256" key="3">
    <source>
        <dbReference type="ARBA" id="ARBA00023274"/>
    </source>
</evidence>
<feature type="compositionally biased region" description="Low complexity" evidence="7">
    <location>
        <begin position="318"/>
        <end position="340"/>
    </location>
</feature>
<evidence type="ECO:0000313" key="8">
    <source>
        <dbReference type="EMBL" id="GLC27390.1"/>
    </source>
</evidence>
<comment type="similarity">
    <text evidence="1 5 6">Belongs to the universal ribosomal protein uS2 family.</text>
</comment>
<comment type="caution">
    <text evidence="8">The sequence shown here is derived from an EMBL/GenBank/DDBJ whole genome shotgun (WGS) entry which is preliminary data.</text>
</comment>
<dbReference type="Gene3D" id="1.10.287.610">
    <property type="entry name" value="Helix hairpin bin"/>
    <property type="match status" value="1"/>
</dbReference>